<evidence type="ECO:0000256" key="4">
    <source>
        <dbReference type="PROSITE-ProRule" id="PRU00134"/>
    </source>
</evidence>
<dbReference type="EMBL" id="KV784408">
    <property type="protein sequence ID" value="OEU06480.1"/>
    <property type="molecule type" value="Genomic_DNA"/>
</dbReference>
<dbReference type="InParanoid" id="A0A1E7EKN5"/>
<evidence type="ECO:0000313" key="7">
    <source>
        <dbReference type="Proteomes" id="UP000095751"/>
    </source>
</evidence>
<evidence type="ECO:0000259" key="5">
    <source>
        <dbReference type="PROSITE" id="PS50865"/>
    </source>
</evidence>
<evidence type="ECO:0000256" key="3">
    <source>
        <dbReference type="ARBA" id="ARBA00022833"/>
    </source>
</evidence>
<organism evidence="6 7">
    <name type="scientific">Fragilariopsis cylindrus CCMP1102</name>
    <dbReference type="NCBI Taxonomy" id="635003"/>
    <lineage>
        <taxon>Eukaryota</taxon>
        <taxon>Sar</taxon>
        <taxon>Stramenopiles</taxon>
        <taxon>Ochrophyta</taxon>
        <taxon>Bacillariophyta</taxon>
        <taxon>Bacillariophyceae</taxon>
        <taxon>Bacillariophycidae</taxon>
        <taxon>Bacillariales</taxon>
        <taxon>Bacillariaceae</taxon>
        <taxon>Fragilariopsis</taxon>
    </lineage>
</organism>
<dbReference type="Pfam" id="PF01753">
    <property type="entry name" value="zf-MYND"/>
    <property type="match status" value="1"/>
</dbReference>
<evidence type="ECO:0000256" key="1">
    <source>
        <dbReference type="ARBA" id="ARBA00022723"/>
    </source>
</evidence>
<reference evidence="6 7" key="1">
    <citation type="submission" date="2016-09" db="EMBL/GenBank/DDBJ databases">
        <title>Extensive genetic diversity and differential bi-allelic expression allows diatom success in the polar Southern Ocean.</title>
        <authorList>
            <consortium name="DOE Joint Genome Institute"/>
            <person name="Mock T."/>
            <person name="Otillar R.P."/>
            <person name="Strauss J."/>
            <person name="Dupont C."/>
            <person name="Frickenhaus S."/>
            <person name="Maumus F."/>
            <person name="Mcmullan M."/>
            <person name="Sanges R."/>
            <person name="Schmutz J."/>
            <person name="Toseland A."/>
            <person name="Valas R."/>
            <person name="Veluchamy A."/>
            <person name="Ward B.J."/>
            <person name="Allen A."/>
            <person name="Barry K."/>
            <person name="Falciatore A."/>
            <person name="Ferrante M."/>
            <person name="Fortunato A.E."/>
            <person name="Gloeckner G."/>
            <person name="Gruber A."/>
            <person name="Hipkin R."/>
            <person name="Janech M."/>
            <person name="Kroth P."/>
            <person name="Leese F."/>
            <person name="Lindquist E."/>
            <person name="Lyon B.R."/>
            <person name="Martin J."/>
            <person name="Mayer C."/>
            <person name="Parker M."/>
            <person name="Quesneville H."/>
            <person name="Raymond J."/>
            <person name="Uhlig C."/>
            <person name="Valentin K.U."/>
            <person name="Worden A.Z."/>
            <person name="Armbrust E.V."/>
            <person name="Bowler C."/>
            <person name="Green B."/>
            <person name="Moulton V."/>
            <person name="Van Oosterhout C."/>
            <person name="Grigoriev I."/>
        </authorList>
    </citation>
    <scope>NUCLEOTIDE SEQUENCE [LARGE SCALE GENOMIC DNA]</scope>
    <source>
        <strain evidence="6 7">CCMP1102</strain>
    </source>
</reference>
<dbReference type="OrthoDB" id="188436at2759"/>
<gene>
    <name evidence="6" type="ORF">FRACYDRAFT_254499</name>
</gene>
<dbReference type="SUPFAM" id="SSF144232">
    <property type="entry name" value="HIT/MYND zinc finger-like"/>
    <property type="match status" value="1"/>
</dbReference>
<keyword evidence="2 4" id="KW-0863">Zinc-finger</keyword>
<dbReference type="AlphaFoldDB" id="A0A1E7EKN5"/>
<dbReference type="Proteomes" id="UP000095751">
    <property type="component" value="Unassembled WGS sequence"/>
</dbReference>
<evidence type="ECO:0000313" key="6">
    <source>
        <dbReference type="EMBL" id="OEU06480.1"/>
    </source>
</evidence>
<protein>
    <recommendedName>
        <fullName evidence="5">MYND-type domain-containing protein</fullName>
    </recommendedName>
</protein>
<keyword evidence="1" id="KW-0479">Metal-binding</keyword>
<dbReference type="InterPro" id="IPR002893">
    <property type="entry name" value="Znf_MYND"/>
</dbReference>
<dbReference type="Gene3D" id="6.10.140.2220">
    <property type="match status" value="1"/>
</dbReference>
<name>A0A1E7EKN5_9STRA</name>
<dbReference type="PROSITE" id="PS50865">
    <property type="entry name" value="ZF_MYND_2"/>
    <property type="match status" value="1"/>
</dbReference>
<dbReference type="GO" id="GO:0008270">
    <property type="term" value="F:zinc ion binding"/>
    <property type="evidence" value="ECO:0007669"/>
    <property type="project" value="UniProtKB-KW"/>
</dbReference>
<sequence length="289" mass="33087">MNGNNNNNNNNSTTTTNTNTIGVEDIEKIYHGGLGGQQSIYECFNKNCDKKQTKKGMKFKHCSRCQGVMYCSKECQKEDWRAKHKLECIPTIGLKAVEPPEGTPEQRVGQFREQYEPMLAQIIIHMLMDGTNIHNDLLCETHVCMITLEDLPPSNLLGKSPRLMTKDIRPIPIQDLPEEMQTTCKQMMNNRPPNATNIEDLVAYCVMVYVCSETGSILTTWINSFGYDFSDNLQMIEFEKIKDYWKNKPKWEQRRMLRNTIINPMSNTINEMAMGNAKELKSASGAKKK</sequence>
<keyword evidence="3" id="KW-0862">Zinc</keyword>
<evidence type="ECO:0000256" key="2">
    <source>
        <dbReference type="ARBA" id="ARBA00022771"/>
    </source>
</evidence>
<proteinExistence type="predicted"/>
<accession>A0A1E7EKN5</accession>
<dbReference type="KEGG" id="fcy:FRACYDRAFT_254499"/>
<keyword evidence="7" id="KW-1185">Reference proteome</keyword>
<feature type="domain" description="MYND-type" evidence="5">
    <location>
        <begin position="45"/>
        <end position="88"/>
    </location>
</feature>